<feature type="non-terminal residue" evidence="1">
    <location>
        <position position="1"/>
    </location>
</feature>
<dbReference type="EMBL" id="DF145133">
    <property type="protein sequence ID" value="GAA57872.1"/>
    <property type="molecule type" value="Genomic_DNA"/>
</dbReference>
<evidence type="ECO:0000313" key="2">
    <source>
        <dbReference type="Proteomes" id="UP000008909"/>
    </source>
</evidence>
<protein>
    <submittedName>
        <fullName evidence="1">Gap-Pol polyprotein</fullName>
    </submittedName>
</protein>
<proteinExistence type="predicted"/>
<keyword evidence="2" id="KW-1185">Reference proteome</keyword>
<reference evidence="1" key="1">
    <citation type="journal article" date="2011" name="Genome Biol.">
        <title>The draft genome of the carcinogenic human liver fluke Clonorchis sinensis.</title>
        <authorList>
            <person name="Wang X."/>
            <person name="Chen W."/>
            <person name="Huang Y."/>
            <person name="Sun J."/>
            <person name="Men J."/>
            <person name="Liu H."/>
            <person name="Luo F."/>
            <person name="Guo L."/>
            <person name="Lv X."/>
            <person name="Deng C."/>
            <person name="Zhou C."/>
            <person name="Fan Y."/>
            <person name="Li X."/>
            <person name="Huang L."/>
            <person name="Hu Y."/>
            <person name="Liang C."/>
            <person name="Hu X."/>
            <person name="Xu J."/>
            <person name="Yu X."/>
        </authorList>
    </citation>
    <scope>NUCLEOTIDE SEQUENCE [LARGE SCALE GENOMIC DNA]</scope>
    <source>
        <strain evidence="1">Henan</strain>
    </source>
</reference>
<organism evidence="1 2">
    <name type="scientific">Clonorchis sinensis</name>
    <name type="common">Chinese liver fluke</name>
    <dbReference type="NCBI Taxonomy" id="79923"/>
    <lineage>
        <taxon>Eukaryota</taxon>
        <taxon>Metazoa</taxon>
        <taxon>Spiralia</taxon>
        <taxon>Lophotrochozoa</taxon>
        <taxon>Platyhelminthes</taxon>
        <taxon>Trematoda</taxon>
        <taxon>Digenea</taxon>
        <taxon>Opisthorchiida</taxon>
        <taxon>Opisthorchiata</taxon>
        <taxon>Opisthorchiidae</taxon>
        <taxon>Clonorchis</taxon>
    </lineage>
</organism>
<reference key="2">
    <citation type="submission" date="2011-10" db="EMBL/GenBank/DDBJ databases">
        <title>The genome and transcriptome sequence of Clonorchis sinensis provide insights into the carcinogenic liver fluke.</title>
        <authorList>
            <person name="Wang X."/>
            <person name="Huang Y."/>
            <person name="Chen W."/>
            <person name="Liu H."/>
            <person name="Guo L."/>
            <person name="Chen Y."/>
            <person name="Luo F."/>
            <person name="Zhou W."/>
            <person name="Sun J."/>
            <person name="Mao Q."/>
            <person name="Liang P."/>
            <person name="Zhou C."/>
            <person name="Tian Y."/>
            <person name="Men J."/>
            <person name="Lv X."/>
            <person name="Huang L."/>
            <person name="Zhou J."/>
            <person name="Hu Y."/>
            <person name="Li R."/>
            <person name="Zhang F."/>
            <person name="Lei H."/>
            <person name="Li X."/>
            <person name="Hu X."/>
            <person name="Liang C."/>
            <person name="Xu J."/>
            <person name="Wu Z."/>
            <person name="Yu X."/>
        </authorList>
    </citation>
    <scope>NUCLEOTIDE SEQUENCE</scope>
    <source>
        <strain>Henan</strain>
    </source>
</reference>
<gene>
    <name evidence="1" type="ORF">CLF_113297</name>
</gene>
<evidence type="ECO:0000313" key="1">
    <source>
        <dbReference type="EMBL" id="GAA57872.1"/>
    </source>
</evidence>
<dbReference type="AlphaFoldDB" id="G7YY43"/>
<accession>G7YY43</accession>
<dbReference type="Gene3D" id="2.40.70.10">
    <property type="entry name" value="Acid Proteases"/>
    <property type="match status" value="1"/>
</dbReference>
<dbReference type="InterPro" id="IPR021109">
    <property type="entry name" value="Peptidase_aspartic_dom_sf"/>
</dbReference>
<sequence length="364" mass="41072">PKLQYFSHHGNKCRVDNKKIMSAAIYLWGERCTDIYRRPLKRCSFLDDDAIDQEIGLWSAKRLSPEELREERRKARLTAVQRRTRQKTYSPLQTGQLSVEGLVYLARELAVVPLATLQSQEKRDDSPMEDLKNEVNQLAEQVAVFKTELRRHARTSRCDNCSTPGHCKNQCYRTRPLVNNKNLDYSSLTGWVAISTVTQTTIQAVIETDGKKELCLIDTGAGVSLRQRGNQAERRPCALAVRAVGGYRLQIDGLSMHSIRLGDTSVQHTFLISPDIEQTILGTDFLKSTDSVIDLKQGKLVTSYGAVKLEGYPSTAVSNLHVRKLPSCNVPSVQSVVKEYSELFTSDEDPFGFCPWIEHEIPSR</sequence>
<name>G7YY43_CLOSI</name>
<dbReference type="SUPFAM" id="SSF50630">
    <property type="entry name" value="Acid proteases"/>
    <property type="match status" value="1"/>
</dbReference>
<dbReference type="Proteomes" id="UP000008909">
    <property type="component" value="Unassembled WGS sequence"/>
</dbReference>